<dbReference type="PANTHER" id="PTHR13793">
    <property type="entry name" value="PHD FINGER PROTEINS"/>
    <property type="match status" value="1"/>
</dbReference>
<evidence type="ECO:0000259" key="5">
    <source>
        <dbReference type="PROSITE" id="PS51805"/>
    </source>
</evidence>
<dbReference type="PROSITE" id="PS51805">
    <property type="entry name" value="EPHD"/>
    <property type="match status" value="1"/>
</dbReference>
<keyword evidence="3" id="KW-0862">Zinc</keyword>
<dbReference type="PANTHER" id="PTHR13793:SF107">
    <property type="entry name" value="BROMODOMAIN-CONTAINING PROTEIN HOMOLOG"/>
    <property type="match status" value="1"/>
</dbReference>
<sequence>MARIKGRQNAKKTRSRVVKKPCDALTSQFVSGYTYEDEDMTDVEVEKVPKDIKDIKTIKEDCIVVSDTEKLPFVEHNPLFMDYSQDCTPLKTTEVEPKAEESKKCEPKQEDIKVDKDDDVSEGAEESLKKVINFTSSQTCCVCLNADQTFDDLLIKCSRCCIVFHQECHPSYNEKKMMCEKCEYITENKVKARDIKCKLCPRKEGCMTRFNDKEWVHPTCVNWIPEIWFNDENDKIENLSQLDFENDLKSCSICRRKEKITIQCDYDNCQKWFHVSCAIKNKLIFDHKKMEEEFQKLHEQCPTKYFPQRSLLQNPKLPKSQSGTDLRTKRPSCLL</sequence>
<dbReference type="InterPro" id="IPR050701">
    <property type="entry name" value="Histone_Mod_Regulator"/>
</dbReference>
<accession>A0AAD1XDK8</accession>
<dbReference type="InterPro" id="IPR001965">
    <property type="entry name" value="Znf_PHD"/>
</dbReference>
<dbReference type="GO" id="GO:0006357">
    <property type="term" value="P:regulation of transcription by RNA polymerase II"/>
    <property type="evidence" value="ECO:0007669"/>
    <property type="project" value="TreeGrafter"/>
</dbReference>
<gene>
    <name evidence="6" type="ORF">ECRASSUSDP1_LOCUS8384</name>
</gene>
<feature type="compositionally biased region" description="Basic and acidic residues" evidence="4">
    <location>
        <begin position="98"/>
        <end position="116"/>
    </location>
</feature>
<proteinExistence type="predicted"/>
<dbReference type="GO" id="GO:0008270">
    <property type="term" value="F:zinc ion binding"/>
    <property type="evidence" value="ECO:0007669"/>
    <property type="project" value="UniProtKB-KW"/>
</dbReference>
<dbReference type="CDD" id="cd15571">
    <property type="entry name" value="ePHD"/>
    <property type="match status" value="1"/>
</dbReference>
<keyword evidence="2" id="KW-0863">Zinc-finger</keyword>
<feature type="region of interest" description="Disordered" evidence="4">
    <location>
        <begin position="314"/>
        <end position="335"/>
    </location>
</feature>
<name>A0AAD1XDK8_EUPCR</name>
<dbReference type="InterPro" id="IPR034732">
    <property type="entry name" value="EPHD"/>
</dbReference>
<dbReference type="Pfam" id="PF13832">
    <property type="entry name" value="zf-HC5HC2H_2"/>
    <property type="match status" value="1"/>
</dbReference>
<dbReference type="AlphaFoldDB" id="A0AAD1XDK8"/>
<dbReference type="SMART" id="SM00249">
    <property type="entry name" value="PHD"/>
    <property type="match status" value="2"/>
</dbReference>
<organism evidence="6 7">
    <name type="scientific">Euplotes crassus</name>
    <dbReference type="NCBI Taxonomy" id="5936"/>
    <lineage>
        <taxon>Eukaryota</taxon>
        <taxon>Sar</taxon>
        <taxon>Alveolata</taxon>
        <taxon>Ciliophora</taxon>
        <taxon>Intramacronucleata</taxon>
        <taxon>Spirotrichea</taxon>
        <taxon>Hypotrichia</taxon>
        <taxon>Euplotida</taxon>
        <taxon>Euplotidae</taxon>
        <taxon>Moneuplotes</taxon>
    </lineage>
</organism>
<reference evidence="6" key="1">
    <citation type="submission" date="2023-07" db="EMBL/GenBank/DDBJ databases">
        <authorList>
            <consortium name="AG Swart"/>
            <person name="Singh M."/>
            <person name="Singh A."/>
            <person name="Seah K."/>
            <person name="Emmerich C."/>
        </authorList>
    </citation>
    <scope>NUCLEOTIDE SEQUENCE</scope>
    <source>
        <strain evidence="6">DP1</strain>
    </source>
</reference>
<evidence type="ECO:0000256" key="4">
    <source>
        <dbReference type="SAM" id="MobiDB-lite"/>
    </source>
</evidence>
<dbReference type="EMBL" id="CAMPGE010008201">
    <property type="protein sequence ID" value="CAI2367107.1"/>
    <property type="molecule type" value="Genomic_DNA"/>
</dbReference>
<protein>
    <recommendedName>
        <fullName evidence="5">PHD-type domain-containing protein</fullName>
    </recommendedName>
</protein>
<evidence type="ECO:0000256" key="2">
    <source>
        <dbReference type="ARBA" id="ARBA00022771"/>
    </source>
</evidence>
<feature type="region of interest" description="Disordered" evidence="4">
    <location>
        <begin position="98"/>
        <end position="120"/>
    </location>
</feature>
<evidence type="ECO:0000313" key="7">
    <source>
        <dbReference type="Proteomes" id="UP001295684"/>
    </source>
</evidence>
<dbReference type="InterPro" id="IPR011011">
    <property type="entry name" value="Znf_FYVE_PHD"/>
</dbReference>
<keyword evidence="7" id="KW-1185">Reference proteome</keyword>
<dbReference type="Gene3D" id="3.30.40.10">
    <property type="entry name" value="Zinc/RING finger domain, C3HC4 (zinc finger)"/>
    <property type="match status" value="1"/>
</dbReference>
<keyword evidence="1" id="KW-0479">Metal-binding</keyword>
<feature type="domain" description="PHD-type" evidence="5">
    <location>
        <begin position="194"/>
        <end position="299"/>
    </location>
</feature>
<evidence type="ECO:0000256" key="1">
    <source>
        <dbReference type="ARBA" id="ARBA00022723"/>
    </source>
</evidence>
<dbReference type="SUPFAM" id="SSF57903">
    <property type="entry name" value="FYVE/PHD zinc finger"/>
    <property type="match status" value="1"/>
</dbReference>
<comment type="caution">
    <text evidence="6">The sequence shown here is derived from an EMBL/GenBank/DDBJ whole genome shotgun (WGS) entry which is preliminary data.</text>
</comment>
<evidence type="ECO:0000313" key="6">
    <source>
        <dbReference type="EMBL" id="CAI2367107.1"/>
    </source>
</evidence>
<dbReference type="Proteomes" id="UP001295684">
    <property type="component" value="Unassembled WGS sequence"/>
</dbReference>
<evidence type="ECO:0000256" key="3">
    <source>
        <dbReference type="ARBA" id="ARBA00022833"/>
    </source>
</evidence>
<dbReference type="InterPro" id="IPR013083">
    <property type="entry name" value="Znf_RING/FYVE/PHD"/>
</dbReference>